<dbReference type="SUPFAM" id="SSF51621">
    <property type="entry name" value="Phosphoenolpyruvate/pyruvate domain"/>
    <property type="match status" value="1"/>
</dbReference>
<dbReference type="InterPro" id="IPR015813">
    <property type="entry name" value="Pyrv/PenolPyrv_kinase-like_dom"/>
</dbReference>
<organism evidence="1 2">
    <name type="scientific">Ruoffia halotolerans</name>
    <dbReference type="NCBI Taxonomy" id="2748684"/>
    <lineage>
        <taxon>Bacteria</taxon>
        <taxon>Bacillati</taxon>
        <taxon>Bacillota</taxon>
        <taxon>Bacilli</taxon>
        <taxon>Lactobacillales</taxon>
        <taxon>Aerococcaceae</taxon>
        <taxon>Ruoffia</taxon>
    </lineage>
</organism>
<dbReference type="EMBL" id="JACAOA010000020">
    <property type="protein sequence ID" value="MBA5729659.1"/>
    <property type="molecule type" value="Genomic_DNA"/>
</dbReference>
<protein>
    <recommendedName>
        <fullName evidence="3">HpcH/HpaI aldolase/citrate lyase domain-containing protein</fullName>
    </recommendedName>
</protein>
<dbReference type="Proteomes" id="UP000571018">
    <property type="component" value="Unassembled WGS sequence"/>
</dbReference>
<proteinExistence type="predicted"/>
<keyword evidence="2" id="KW-1185">Reference proteome</keyword>
<dbReference type="AlphaFoldDB" id="A0A839A634"/>
<reference evidence="1 2" key="1">
    <citation type="submission" date="2020-06" db="EMBL/GenBank/DDBJ databases">
        <title>Reclassification of Facklamia ignava, Facklamia soureckii and Facklami tabacinasalis as Falseniella iganva gen. nov., comb. nov., Hutsoniella ignava gen. nov., comb. nov., and Ruoffia tabacinasalis gen. nov., comb. nov and description of Ruoffia haltotolerans sp. nov., isolated from hypersaline Inland Sea of Qatar.</title>
        <authorList>
            <person name="Fotedar R."/>
            <person name="Sankaranarayanan K."/>
            <person name="Lawson P."/>
            <person name="Caldwell M."/>
            <person name="Zeyara A."/>
            <person name="Al Malki A."/>
            <person name="Ali M."/>
        </authorList>
    </citation>
    <scope>NUCLEOTIDE SEQUENCE [LARGE SCALE GENOMIC DNA]</scope>
    <source>
        <strain evidence="1 2">INB8</strain>
    </source>
</reference>
<accession>A0A839A634</accession>
<sequence length="91" mass="10395">MIDGVDGIFVGLFDFTIALGIPAQFDHHIFKEALAHIYKACRDNNRFTFIFGANTEQTKNYRDYSFDAVTCSMDATIMIEAFKNMLETVKK</sequence>
<comment type="caution">
    <text evidence="1">The sequence shown here is derived from an EMBL/GenBank/DDBJ whole genome shotgun (WGS) entry which is preliminary data.</text>
</comment>
<dbReference type="GO" id="GO:0003824">
    <property type="term" value="F:catalytic activity"/>
    <property type="evidence" value="ECO:0007669"/>
    <property type="project" value="InterPro"/>
</dbReference>
<dbReference type="InterPro" id="IPR040442">
    <property type="entry name" value="Pyrv_kinase-like_dom_sf"/>
</dbReference>
<dbReference type="Gene3D" id="3.20.20.60">
    <property type="entry name" value="Phosphoenolpyruvate-binding domains"/>
    <property type="match status" value="1"/>
</dbReference>
<gene>
    <name evidence="1" type="ORF">HW423_07660</name>
</gene>
<name>A0A839A634_9LACT</name>
<evidence type="ECO:0000313" key="1">
    <source>
        <dbReference type="EMBL" id="MBA5729659.1"/>
    </source>
</evidence>
<evidence type="ECO:0000313" key="2">
    <source>
        <dbReference type="Proteomes" id="UP000571018"/>
    </source>
</evidence>
<evidence type="ECO:0008006" key="3">
    <source>
        <dbReference type="Google" id="ProtNLM"/>
    </source>
</evidence>